<feature type="transmembrane region" description="Helical" evidence="4">
    <location>
        <begin position="224"/>
        <end position="246"/>
    </location>
</feature>
<dbReference type="PANTHER" id="PTHR44688">
    <property type="entry name" value="DNA-BINDING TRANSCRIPTIONAL ACTIVATOR DEVR_DOSR"/>
    <property type="match status" value="1"/>
</dbReference>
<feature type="transmembrane region" description="Helical" evidence="4">
    <location>
        <begin position="138"/>
        <end position="155"/>
    </location>
</feature>
<dbReference type="SMART" id="SM00421">
    <property type="entry name" value="HTH_LUXR"/>
    <property type="match status" value="1"/>
</dbReference>
<keyword evidence="4" id="KW-0472">Membrane</keyword>
<evidence type="ECO:0000256" key="4">
    <source>
        <dbReference type="SAM" id="Phobius"/>
    </source>
</evidence>
<feature type="transmembrane region" description="Helical" evidence="4">
    <location>
        <begin position="258"/>
        <end position="279"/>
    </location>
</feature>
<accession>A0A7C9JQX8</accession>
<dbReference type="AlphaFoldDB" id="A0A7C9JQX8"/>
<feature type="transmembrane region" description="Helical" evidence="4">
    <location>
        <begin position="12"/>
        <end position="34"/>
    </location>
</feature>
<dbReference type="PANTHER" id="PTHR44688:SF16">
    <property type="entry name" value="DNA-BINDING TRANSCRIPTIONAL ACTIVATOR DEVR_DOSR"/>
    <property type="match status" value="1"/>
</dbReference>
<feature type="transmembrane region" description="Helical" evidence="4">
    <location>
        <begin position="310"/>
        <end position="331"/>
    </location>
</feature>
<keyword evidence="2" id="KW-0238">DNA-binding</keyword>
<reference evidence="6" key="1">
    <citation type="submission" date="2018-08" db="EMBL/GenBank/DDBJ databases">
        <title>Murine metabolic-syndrome-specific gut microbial biobank.</title>
        <authorList>
            <person name="Liu C."/>
        </authorList>
    </citation>
    <scope>NUCLEOTIDE SEQUENCE [LARGE SCALE GENOMIC DNA]</scope>
    <source>
        <strain evidence="6">Z82</strain>
    </source>
</reference>
<feature type="transmembrane region" description="Helical" evidence="4">
    <location>
        <begin position="46"/>
        <end position="68"/>
    </location>
</feature>
<name>A0A7C9JQX8_9BACT</name>
<proteinExistence type="predicted"/>
<dbReference type="Pfam" id="PF00196">
    <property type="entry name" value="GerE"/>
    <property type="match status" value="1"/>
</dbReference>
<keyword evidence="3" id="KW-0804">Transcription</keyword>
<dbReference type="InterPro" id="IPR036388">
    <property type="entry name" value="WH-like_DNA-bd_sf"/>
</dbReference>
<dbReference type="CDD" id="cd06170">
    <property type="entry name" value="LuxR_C_like"/>
    <property type="match status" value="1"/>
</dbReference>
<organism evidence="6">
    <name type="scientific">Muribaculaceae bacterium Z82</name>
    <dbReference type="NCBI Taxonomy" id="2304548"/>
    <lineage>
        <taxon>Bacteria</taxon>
        <taxon>Pseudomonadati</taxon>
        <taxon>Bacteroidota</taxon>
        <taxon>Bacteroidia</taxon>
        <taxon>Bacteroidales</taxon>
        <taxon>Muribaculaceae</taxon>
    </lineage>
</organism>
<feature type="transmembrane region" description="Helical" evidence="4">
    <location>
        <begin position="286"/>
        <end position="304"/>
    </location>
</feature>
<feature type="transmembrane region" description="Helical" evidence="4">
    <location>
        <begin position="80"/>
        <end position="100"/>
    </location>
</feature>
<feature type="domain" description="HTH luxR-type" evidence="5">
    <location>
        <begin position="433"/>
        <end position="497"/>
    </location>
</feature>
<dbReference type="PROSITE" id="PS50043">
    <property type="entry name" value="HTH_LUXR_2"/>
    <property type="match status" value="1"/>
</dbReference>
<dbReference type="GO" id="GO:0003677">
    <property type="term" value="F:DNA binding"/>
    <property type="evidence" value="ECO:0007669"/>
    <property type="project" value="UniProtKB-KW"/>
</dbReference>
<dbReference type="InterPro" id="IPR016032">
    <property type="entry name" value="Sig_transdc_resp-reg_C-effctor"/>
</dbReference>
<evidence type="ECO:0000313" key="6">
    <source>
        <dbReference type="EMBL" id="NBI33737.1"/>
    </source>
</evidence>
<comment type="caution">
    <text evidence="6">The sequence shown here is derived from an EMBL/GenBank/DDBJ whole genome shotgun (WGS) entry which is preliminary data.</text>
</comment>
<dbReference type="GO" id="GO:0006355">
    <property type="term" value="P:regulation of DNA-templated transcription"/>
    <property type="evidence" value="ECO:0007669"/>
    <property type="project" value="InterPro"/>
</dbReference>
<sequence length="497" mass="51656">MALFQKIAKLPPRAFGFGLWWMWIYLAVLSPTFAQSPFAAQPMGGASLSFLTIASGAVIYAAAIPLAWAKPGLLQRRSAAVGAGVVAAAATAAMAFSGLFGSAGNTVFIGGSLVAGMGISVIYLQWGAFYASLEPKHVAPCTVVSFLLAIVLASLVLDRGVLTSLAAIVIPLGAALLVPADASKGIAACDKGTPSAIAGAGRTISPGQPTLCTSAAKTSPHRPFPASVVALILVFSFAFGLFRVLLSPDGPSSHDMGLVMLCSAAMAFVMLAIIMAFSISLGWDSVFYLALPLIAAASLVLSVVDFGDRAFVWAIIVAAVRVADLIMWMIFANVARASRRSPVAVFALGKLTAQIGVLAGLLVARWLVASFTVESLLLPTALAFLVLVTLLGSTAALKNRIAANGPAVEGGSTNARACGPEDEASAAQTRIQAIAQARGLSPRETEIFLLLAKGRTIPRIADELVLANSTVTTHVRGLYRKLDVHNRQELLDFVERA</sequence>
<dbReference type="InterPro" id="IPR000792">
    <property type="entry name" value="Tscrpt_reg_LuxR_C"/>
</dbReference>
<evidence type="ECO:0000256" key="3">
    <source>
        <dbReference type="ARBA" id="ARBA00023163"/>
    </source>
</evidence>
<gene>
    <name evidence="6" type="ORF">D1639_01530</name>
</gene>
<feature type="transmembrane region" description="Helical" evidence="4">
    <location>
        <begin position="376"/>
        <end position="397"/>
    </location>
</feature>
<feature type="transmembrane region" description="Helical" evidence="4">
    <location>
        <begin position="343"/>
        <end position="364"/>
    </location>
</feature>
<evidence type="ECO:0000256" key="2">
    <source>
        <dbReference type="ARBA" id="ARBA00023125"/>
    </source>
</evidence>
<evidence type="ECO:0000256" key="1">
    <source>
        <dbReference type="ARBA" id="ARBA00023015"/>
    </source>
</evidence>
<dbReference type="Gene3D" id="1.10.10.10">
    <property type="entry name" value="Winged helix-like DNA-binding domain superfamily/Winged helix DNA-binding domain"/>
    <property type="match status" value="1"/>
</dbReference>
<dbReference type="PRINTS" id="PR00038">
    <property type="entry name" value="HTHLUXR"/>
</dbReference>
<feature type="transmembrane region" description="Helical" evidence="4">
    <location>
        <begin position="106"/>
        <end position="126"/>
    </location>
</feature>
<protein>
    <submittedName>
        <fullName evidence="6">LuxR family transcriptional regulator</fullName>
    </submittedName>
</protein>
<dbReference type="SUPFAM" id="SSF46894">
    <property type="entry name" value="C-terminal effector domain of the bipartite response regulators"/>
    <property type="match status" value="1"/>
</dbReference>
<dbReference type="EMBL" id="QWKH01000005">
    <property type="protein sequence ID" value="NBI33737.1"/>
    <property type="molecule type" value="Genomic_DNA"/>
</dbReference>
<keyword evidence="4" id="KW-0812">Transmembrane</keyword>
<keyword evidence="1" id="KW-0805">Transcription regulation</keyword>
<evidence type="ECO:0000259" key="5">
    <source>
        <dbReference type="PROSITE" id="PS50043"/>
    </source>
</evidence>
<keyword evidence="4" id="KW-1133">Transmembrane helix</keyword>